<feature type="domain" description="Ig-like" evidence="10">
    <location>
        <begin position="144"/>
        <end position="236"/>
    </location>
</feature>
<evidence type="ECO:0000256" key="5">
    <source>
        <dbReference type="ARBA" id="ARBA00023136"/>
    </source>
</evidence>
<keyword evidence="7" id="KW-0393">Immunoglobulin domain</keyword>
<keyword evidence="9" id="KW-0812">Transmembrane</keyword>
<comment type="subcellular location">
    <subcellularLocation>
        <location evidence="1">Cell membrane</location>
    </subcellularLocation>
    <subcellularLocation>
        <location evidence="2">Secreted</location>
    </subcellularLocation>
</comment>
<evidence type="ECO:0000256" key="9">
    <source>
        <dbReference type="SAM" id="Phobius"/>
    </source>
</evidence>
<feature type="domain" description="Ig-like" evidence="10">
    <location>
        <begin position="252"/>
        <end position="350"/>
    </location>
</feature>
<comment type="caution">
    <text evidence="11">The sequence shown here is derived from an EMBL/GenBank/DDBJ whole genome shotgun (WGS) entry which is preliminary data.</text>
</comment>
<dbReference type="InterPro" id="IPR007110">
    <property type="entry name" value="Ig-like_dom"/>
</dbReference>
<dbReference type="EMBL" id="AKHW03004519">
    <property type="protein sequence ID" value="KYO29711.1"/>
    <property type="molecule type" value="Genomic_DNA"/>
</dbReference>
<evidence type="ECO:0000313" key="12">
    <source>
        <dbReference type="Proteomes" id="UP000050525"/>
    </source>
</evidence>
<evidence type="ECO:0000256" key="4">
    <source>
        <dbReference type="ARBA" id="ARBA00022525"/>
    </source>
</evidence>
<dbReference type="InterPro" id="IPR050380">
    <property type="entry name" value="Immune_Resp_Modulators"/>
</dbReference>
<organism evidence="11 12">
    <name type="scientific">Alligator mississippiensis</name>
    <name type="common">American alligator</name>
    <dbReference type="NCBI Taxonomy" id="8496"/>
    <lineage>
        <taxon>Eukaryota</taxon>
        <taxon>Metazoa</taxon>
        <taxon>Chordata</taxon>
        <taxon>Craniata</taxon>
        <taxon>Vertebrata</taxon>
        <taxon>Euteleostomi</taxon>
        <taxon>Archelosauria</taxon>
        <taxon>Archosauria</taxon>
        <taxon>Crocodylia</taxon>
        <taxon>Alligatoridae</taxon>
        <taxon>Alligatorinae</taxon>
        <taxon>Alligator</taxon>
    </lineage>
</organism>
<dbReference type="InterPro" id="IPR013783">
    <property type="entry name" value="Ig-like_fold"/>
</dbReference>
<dbReference type="AlphaFoldDB" id="A0A151MYW1"/>
<keyword evidence="12" id="KW-1185">Reference proteome</keyword>
<dbReference type="PANTHER" id="PTHR23411">
    <property type="entry name" value="TAPASIN"/>
    <property type="match status" value="1"/>
</dbReference>
<feature type="region of interest" description="Disordered" evidence="8">
    <location>
        <begin position="1"/>
        <end position="22"/>
    </location>
</feature>
<dbReference type="InterPro" id="IPR003597">
    <property type="entry name" value="Ig_C1-set"/>
</dbReference>
<feature type="domain" description="Ig-like" evidence="10">
    <location>
        <begin position="44"/>
        <end position="135"/>
    </location>
</feature>
<protein>
    <submittedName>
        <fullName evidence="11">Ig epsilon chain C region</fullName>
    </submittedName>
</protein>
<dbReference type="Proteomes" id="UP000050525">
    <property type="component" value="Unassembled WGS sequence"/>
</dbReference>
<evidence type="ECO:0000256" key="3">
    <source>
        <dbReference type="ARBA" id="ARBA00022475"/>
    </source>
</evidence>
<keyword evidence="6" id="KW-1015">Disulfide bond</keyword>
<gene>
    <name evidence="11" type="ORF">Y1Q_0005958</name>
</gene>
<dbReference type="GO" id="GO:1903131">
    <property type="term" value="P:mononuclear cell differentiation"/>
    <property type="evidence" value="ECO:0007669"/>
    <property type="project" value="UniProtKB-ARBA"/>
</dbReference>
<dbReference type="PROSITE" id="PS50835">
    <property type="entry name" value="IG_LIKE"/>
    <property type="match status" value="4"/>
</dbReference>
<sequence>MPAHYSIRGPASPGDRATQDSGHLGPVLGSAINLSYAIAATSAPSYFALASCCGDQSSPESLICLVSGYFPEPVTVKWNGGKFTKEIRNYPSVLDSSSGLYTMTSQLTVPAGQTMPHECTVIHEPSKFQGTKKIESCERKIVPPEIELLHSSCSIRPGEQHIQLVCIVSGFSPASITVEWLVDGKPGHVVYTDGDTHRDEDHTYRFESRANVTEEEWIEGKTYTCRVNHPASGTLVQAHARRCQGPDPHSGPIQVYMLAPSPASLYVGQTPKLTCKIINLPSDLGLKVTWSREKQGSVTPEPLELMEEFNGTYTATSSLVIITNDWESEEKFTCRVEHSDIPTALTKSISWKKGKQQSPKIFVMPPHHEELTNDEDFVSITCLVLDFFPESISVQWLQNHNAVNKEQYVNTPVIEEPVGDLYFMYSKLKVRKASWNSGETSTCMVIHESLPMKFTQRSIQKTADVDVSDELCLDEDDRELNGLWATISVFITLFLLSVCYSATVTLFKVKWLFSTVMQLKQARGPVYKNVIKDAV</sequence>
<dbReference type="GO" id="GO:0005576">
    <property type="term" value="C:extracellular region"/>
    <property type="evidence" value="ECO:0007669"/>
    <property type="project" value="UniProtKB-SubCell"/>
</dbReference>
<dbReference type="GO" id="GO:0005886">
    <property type="term" value="C:plasma membrane"/>
    <property type="evidence" value="ECO:0007669"/>
    <property type="project" value="UniProtKB-SubCell"/>
</dbReference>
<dbReference type="FunFam" id="2.60.40.10:FF:001690">
    <property type="entry name" value="Immunoglobulin heavy constant epsilon"/>
    <property type="match status" value="1"/>
</dbReference>
<evidence type="ECO:0000313" key="11">
    <source>
        <dbReference type="EMBL" id="KYO29711.1"/>
    </source>
</evidence>
<accession>A0A151MYW1</accession>
<dbReference type="SUPFAM" id="SSF48726">
    <property type="entry name" value="Immunoglobulin"/>
    <property type="match status" value="4"/>
</dbReference>
<proteinExistence type="predicted"/>
<evidence type="ECO:0000256" key="2">
    <source>
        <dbReference type="ARBA" id="ARBA00004613"/>
    </source>
</evidence>
<name>A0A151MYW1_ALLMI</name>
<dbReference type="InterPro" id="IPR003006">
    <property type="entry name" value="Ig/MHC_CS"/>
</dbReference>
<dbReference type="Gene3D" id="2.60.40.10">
    <property type="entry name" value="Immunoglobulins"/>
    <property type="match status" value="4"/>
</dbReference>
<feature type="domain" description="Ig-like" evidence="10">
    <location>
        <begin position="359"/>
        <end position="460"/>
    </location>
</feature>
<dbReference type="STRING" id="8496.A0A151MYW1"/>
<dbReference type="Pfam" id="PF07654">
    <property type="entry name" value="C1-set"/>
    <property type="match status" value="4"/>
</dbReference>
<dbReference type="FunFam" id="2.60.40.10:FF:000998">
    <property type="entry name" value="Immunoglobulin heavy constant epsilon"/>
    <property type="match status" value="1"/>
</dbReference>
<keyword evidence="9" id="KW-1133">Transmembrane helix</keyword>
<dbReference type="SMART" id="SM00407">
    <property type="entry name" value="IGc1"/>
    <property type="match status" value="4"/>
</dbReference>
<reference evidence="11 12" key="1">
    <citation type="journal article" date="2012" name="Genome Biol.">
        <title>Sequencing three crocodilian genomes to illuminate the evolution of archosaurs and amniotes.</title>
        <authorList>
            <person name="St John J.A."/>
            <person name="Braun E.L."/>
            <person name="Isberg S.R."/>
            <person name="Miles L.G."/>
            <person name="Chong A.Y."/>
            <person name="Gongora J."/>
            <person name="Dalzell P."/>
            <person name="Moran C."/>
            <person name="Bed'hom B."/>
            <person name="Abzhanov A."/>
            <person name="Burgess S.C."/>
            <person name="Cooksey A.M."/>
            <person name="Castoe T.A."/>
            <person name="Crawford N.G."/>
            <person name="Densmore L.D."/>
            <person name="Drew J.C."/>
            <person name="Edwards S.V."/>
            <person name="Faircloth B.C."/>
            <person name="Fujita M.K."/>
            <person name="Greenwold M.J."/>
            <person name="Hoffmann F.G."/>
            <person name="Howard J.M."/>
            <person name="Iguchi T."/>
            <person name="Janes D.E."/>
            <person name="Khan S.Y."/>
            <person name="Kohno S."/>
            <person name="de Koning A.J."/>
            <person name="Lance S.L."/>
            <person name="McCarthy F.M."/>
            <person name="McCormack J.E."/>
            <person name="Merchant M.E."/>
            <person name="Peterson D.G."/>
            <person name="Pollock D.D."/>
            <person name="Pourmand N."/>
            <person name="Raney B.J."/>
            <person name="Roessler K.A."/>
            <person name="Sanford J.R."/>
            <person name="Sawyer R.H."/>
            <person name="Schmidt C.J."/>
            <person name="Triplett E.W."/>
            <person name="Tuberville T.D."/>
            <person name="Venegas-Anaya M."/>
            <person name="Howard J.T."/>
            <person name="Jarvis E.D."/>
            <person name="Guillette L.J.Jr."/>
            <person name="Glenn T.C."/>
            <person name="Green R.E."/>
            <person name="Ray D.A."/>
        </authorList>
    </citation>
    <scope>NUCLEOTIDE SEQUENCE [LARGE SCALE GENOMIC DNA]</scope>
    <source>
        <strain evidence="11">KSC_2009_1</strain>
    </source>
</reference>
<evidence type="ECO:0000256" key="8">
    <source>
        <dbReference type="SAM" id="MobiDB-lite"/>
    </source>
</evidence>
<dbReference type="GO" id="GO:0042113">
    <property type="term" value="P:B cell activation"/>
    <property type="evidence" value="ECO:0007669"/>
    <property type="project" value="UniProtKB-ARBA"/>
</dbReference>
<dbReference type="CDD" id="cd05768">
    <property type="entry name" value="IgC1_CH3_IgAGD_CH4_IgAEM"/>
    <property type="match status" value="1"/>
</dbReference>
<keyword evidence="5 9" id="KW-0472">Membrane</keyword>
<dbReference type="FunFam" id="2.60.40.10:FF:000463">
    <property type="entry name" value="Immunoglobulin heavy constant gamma 1"/>
    <property type="match status" value="1"/>
</dbReference>
<keyword evidence="4" id="KW-0964">Secreted</keyword>
<evidence type="ECO:0000259" key="10">
    <source>
        <dbReference type="PROSITE" id="PS50835"/>
    </source>
</evidence>
<dbReference type="PROSITE" id="PS00290">
    <property type="entry name" value="IG_MHC"/>
    <property type="match status" value="2"/>
</dbReference>
<evidence type="ECO:0000256" key="7">
    <source>
        <dbReference type="ARBA" id="ARBA00023319"/>
    </source>
</evidence>
<feature type="transmembrane region" description="Helical" evidence="9">
    <location>
        <begin position="482"/>
        <end position="507"/>
    </location>
</feature>
<keyword evidence="3" id="KW-1003">Cell membrane</keyword>
<dbReference type="InterPro" id="IPR036179">
    <property type="entry name" value="Ig-like_dom_sf"/>
</dbReference>
<evidence type="ECO:0000256" key="1">
    <source>
        <dbReference type="ARBA" id="ARBA00004236"/>
    </source>
</evidence>
<evidence type="ECO:0000256" key="6">
    <source>
        <dbReference type="ARBA" id="ARBA00023157"/>
    </source>
</evidence>